<reference evidence="11" key="1">
    <citation type="submission" date="2015-05" db="EMBL/GenBank/DDBJ databases">
        <authorList>
            <person name="Wang D.B."/>
            <person name="Wang M."/>
        </authorList>
    </citation>
    <scope>NUCLEOTIDE SEQUENCE</scope>
    <source>
        <strain evidence="11">36-1</strain>
    </source>
</reference>
<protein>
    <recommendedName>
        <fullName evidence="9">Major facilitator superfamily (MFS) profile domain-containing protein</fullName>
    </recommendedName>
</protein>
<comment type="subcellular location">
    <subcellularLocation>
        <location evidence="1">Membrane</location>
        <topology evidence="1">Multi-pass membrane protein</topology>
    </subcellularLocation>
</comment>
<proteinExistence type="inferred from homology"/>
<evidence type="ECO:0000313" key="13">
    <source>
        <dbReference type="Proteomes" id="UP001287286"/>
    </source>
</evidence>
<dbReference type="GO" id="GO:0022857">
    <property type="term" value="F:transmembrane transporter activity"/>
    <property type="evidence" value="ECO:0007669"/>
    <property type="project" value="InterPro"/>
</dbReference>
<feature type="transmembrane region" description="Helical" evidence="8">
    <location>
        <begin position="496"/>
        <end position="519"/>
    </location>
</feature>
<dbReference type="InterPro" id="IPR020846">
    <property type="entry name" value="MFS_dom"/>
</dbReference>
<feature type="transmembrane region" description="Helical" evidence="8">
    <location>
        <begin position="267"/>
        <end position="289"/>
    </location>
</feature>
<dbReference type="AlphaFoldDB" id="A0A2U3DYH3"/>
<reference evidence="11 12" key="2">
    <citation type="journal article" date="2016" name="Front. Microbiol.">
        <title>Genome and transcriptome sequences reveal the specific parasitism of the nematophagous Purpureocillium lilacinum 36-1.</title>
        <authorList>
            <person name="Xie J."/>
            <person name="Li S."/>
            <person name="Mo C."/>
            <person name="Xiao X."/>
            <person name="Peng D."/>
            <person name="Wang G."/>
            <person name="Xiao Y."/>
        </authorList>
    </citation>
    <scope>NUCLEOTIDE SEQUENCE [LARGE SCALE GENOMIC DNA]</scope>
    <source>
        <strain evidence="11 12">36-1</strain>
    </source>
</reference>
<dbReference type="Pfam" id="PF07690">
    <property type="entry name" value="MFS_1"/>
    <property type="match status" value="1"/>
</dbReference>
<evidence type="ECO:0000256" key="7">
    <source>
        <dbReference type="SAM" id="MobiDB-lite"/>
    </source>
</evidence>
<evidence type="ECO:0000259" key="9">
    <source>
        <dbReference type="PROSITE" id="PS50850"/>
    </source>
</evidence>
<dbReference type="InterPro" id="IPR036259">
    <property type="entry name" value="MFS_trans_sf"/>
</dbReference>
<keyword evidence="3" id="KW-0813">Transport</keyword>
<dbReference type="InterPro" id="IPR018961">
    <property type="entry name" value="DnaJ_homolog_subfam-C_membr-28"/>
</dbReference>
<dbReference type="EMBL" id="LCWV01000019">
    <property type="protein sequence ID" value="PWI67276.1"/>
    <property type="molecule type" value="Genomic_DNA"/>
</dbReference>
<gene>
    <name evidence="11" type="ORF">PCL_03044</name>
    <name evidence="10" type="ORF">Purlil1_482</name>
</gene>
<comment type="caution">
    <text evidence="11">The sequence shown here is derived from an EMBL/GenBank/DDBJ whole genome shotgun (WGS) entry which is preliminary data.</text>
</comment>
<evidence type="ECO:0000256" key="1">
    <source>
        <dbReference type="ARBA" id="ARBA00004141"/>
    </source>
</evidence>
<feature type="domain" description="Major facilitator superfamily (MFS) profile" evidence="9">
    <location>
        <begin position="82"/>
        <end position="549"/>
    </location>
</feature>
<feature type="compositionally biased region" description="Low complexity" evidence="7">
    <location>
        <begin position="1"/>
        <end position="12"/>
    </location>
</feature>
<dbReference type="PROSITE" id="PS50850">
    <property type="entry name" value="MFS"/>
    <property type="match status" value="1"/>
</dbReference>
<evidence type="ECO:0000313" key="10">
    <source>
        <dbReference type="EMBL" id="KAK4094786.1"/>
    </source>
</evidence>
<keyword evidence="6 8" id="KW-0472">Membrane</keyword>
<dbReference type="GO" id="GO:0016020">
    <property type="term" value="C:membrane"/>
    <property type="evidence" value="ECO:0007669"/>
    <property type="project" value="UniProtKB-SubCell"/>
</dbReference>
<evidence type="ECO:0000313" key="12">
    <source>
        <dbReference type="Proteomes" id="UP000245956"/>
    </source>
</evidence>
<sequence length="1127" mass="124432">MNASSSYSSAASPEQPPLTMDPDKLEAKIGQPGDDDGSFQRARNPDGSSLRGGEDILGLQDLDPVLNMKMHLVNNAIDEIGWTPYHLKLFFLNGFGSAPMRLPPFVPPGYPPIFFPELTPSIVSTQAYREFGESGYKNALTVSVYCGMLTGAVFWGCTADLIGRKYAFNISLFMCSVCCIVAGAMPSWASLGLFIALLGFGGGGNLIMDTTVFLEYLPSDKQWLLTFLACWWGFGQAITGFIGWGFLVPARWNCADVASCTRDSNWGWRYTLFTGGALVLVMSILRVTVVRLRETPKYQLSMGEDAELVETFQFLAQKYNRPCSLTLEKLEACGTIRSVQKKKKGFSVAGTWSHFSGLFATKKIGISTGMIWLSWTLIGLAYPLFYVFLPTYLANRGLEFHRSQFETWRNYAITNICGIPGPIIAGFMCNTKLLGRKYTMVIGALITMAFFFAYTAVKTAVQDLTFTCLIACFLNIYYGTLYAYTPEVLPSAHRGTGNGIAVACNRVMGIVSAIVATFADTSTSAPLYVCATIFLAAAIVAALFPFEPYGRRRPSRHSHRCVCIIVASHHTLPGKVFFESLWRFAFLGLSFHRTDWTMAPSLRRAPRLCCRCAHLASISRSYPGAARFSSQTGSGSLAAASKSPSHEEEPDSGSRVASEKAEDKLVGPMARRLAEATEEALLTGGAAGRRAVEDAGFSEELKERLLNKIADAKFRKQYSGAFAEAGIGSAAGEGTKHIAAAQPWTGTEATEDAVLRMLDDGRKPLKPQDRGKYQPPPVDMRLKRGPVQSPGQRAASARERASMYTGLGMKGSKGLSDEEREEMKREFRERFQPGARSMPVSPSGLAALANERIENAIARGQFKDLPRGKSMERDPRADNPFIDTTEYIMNRMIQRQDIAPPWIEKQQELSKAARVFRERLRNDWKRHAARMIASHGGSLEQQMKRAQDHAAAEQLHNPRQMAVEQIAVPSNSTDHPVMAKLRERAPVIGEELQIAEEHVPRDAPLPPPFRDADWERAEAGYMKLSIDNLNSIARSYNLMAPDLAKKPYFSLQRELAACYADVAPLLAEEIKQRAVGRSTTATTRIATSGGGGFMGQLAGRDAVKIHLEADEKAYGLKEWWRDFWKKE</sequence>
<dbReference type="Gene3D" id="1.20.1250.20">
    <property type="entry name" value="MFS general substrate transporter like domains"/>
    <property type="match status" value="1"/>
</dbReference>
<dbReference type="Pfam" id="PF09350">
    <property type="entry name" value="DJC28_CD"/>
    <property type="match status" value="1"/>
</dbReference>
<accession>A0A2U3DYH3</accession>
<evidence type="ECO:0000256" key="3">
    <source>
        <dbReference type="ARBA" id="ARBA00022448"/>
    </source>
</evidence>
<evidence type="ECO:0000256" key="6">
    <source>
        <dbReference type="ARBA" id="ARBA00023136"/>
    </source>
</evidence>
<reference evidence="10" key="3">
    <citation type="submission" date="2023-11" db="EMBL/GenBank/DDBJ databases">
        <authorList>
            <person name="Beijen E."/>
            <person name="Ohm R.A."/>
        </authorList>
    </citation>
    <scope>NUCLEOTIDE SEQUENCE</scope>
    <source>
        <strain evidence="10">CBS 150709</strain>
    </source>
</reference>
<feature type="transmembrane region" description="Helical" evidence="8">
    <location>
        <begin position="139"/>
        <end position="159"/>
    </location>
</feature>
<feature type="transmembrane region" description="Helical" evidence="8">
    <location>
        <begin position="525"/>
        <end position="546"/>
    </location>
</feature>
<keyword evidence="5 8" id="KW-1133">Transmembrane helix</keyword>
<organism evidence="11 12">
    <name type="scientific">Purpureocillium lilacinum</name>
    <name type="common">Paecilomyces lilacinus</name>
    <dbReference type="NCBI Taxonomy" id="33203"/>
    <lineage>
        <taxon>Eukaryota</taxon>
        <taxon>Fungi</taxon>
        <taxon>Dikarya</taxon>
        <taxon>Ascomycota</taxon>
        <taxon>Pezizomycotina</taxon>
        <taxon>Sordariomycetes</taxon>
        <taxon>Hypocreomycetidae</taxon>
        <taxon>Hypocreales</taxon>
        <taxon>Ophiocordycipitaceae</taxon>
        <taxon>Purpureocillium</taxon>
    </lineage>
</organism>
<keyword evidence="4 8" id="KW-0812">Transmembrane</keyword>
<dbReference type="EMBL" id="JAWRVI010000002">
    <property type="protein sequence ID" value="KAK4094786.1"/>
    <property type="molecule type" value="Genomic_DNA"/>
</dbReference>
<feature type="compositionally biased region" description="Basic and acidic residues" evidence="7">
    <location>
        <begin position="761"/>
        <end position="772"/>
    </location>
</feature>
<feature type="transmembrane region" description="Helical" evidence="8">
    <location>
        <begin position="166"/>
        <end position="185"/>
    </location>
</feature>
<feature type="transmembrane region" description="Helical" evidence="8">
    <location>
        <begin position="438"/>
        <end position="457"/>
    </location>
</feature>
<reference evidence="10 13" key="4">
    <citation type="journal article" date="2024" name="Microbiol. Resour. Announc.">
        <title>Genome annotations for the ascomycete fungi Trichoderma harzianum, Trichoderma aggressivum, and Purpureocillium lilacinum.</title>
        <authorList>
            <person name="Beijen E.P.W."/>
            <person name="Ohm R.A."/>
        </authorList>
    </citation>
    <scope>NUCLEOTIDE SEQUENCE [LARGE SCALE GENOMIC DNA]</scope>
    <source>
        <strain evidence="10 13">CBS 150709</strain>
    </source>
</reference>
<evidence type="ECO:0000256" key="5">
    <source>
        <dbReference type="ARBA" id="ARBA00022989"/>
    </source>
</evidence>
<keyword evidence="13" id="KW-1185">Reference proteome</keyword>
<evidence type="ECO:0000313" key="11">
    <source>
        <dbReference type="EMBL" id="PWI67276.1"/>
    </source>
</evidence>
<feature type="region of interest" description="Disordered" evidence="7">
    <location>
        <begin position="761"/>
        <end position="799"/>
    </location>
</feature>
<evidence type="ECO:0000256" key="2">
    <source>
        <dbReference type="ARBA" id="ARBA00008335"/>
    </source>
</evidence>
<dbReference type="PANTHER" id="PTHR39394:SF1">
    <property type="entry name" value="DNAJ HOMOLOGUE SUBFAMILY C MEMBER 28 CONSERVED DOMAIN-CONTAINING PROTEIN"/>
    <property type="match status" value="1"/>
</dbReference>
<feature type="transmembrane region" description="Helical" evidence="8">
    <location>
        <begin position="370"/>
        <end position="388"/>
    </location>
</feature>
<feature type="transmembrane region" description="Helical" evidence="8">
    <location>
        <begin position="463"/>
        <end position="484"/>
    </location>
</feature>
<feature type="transmembrane region" description="Helical" evidence="8">
    <location>
        <begin position="224"/>
        <end position="247"/>
    </location>
</feature>
<name>A0A2U3DYH3_PURLI</name>
<feature type="region of interest" description="Disordered" evidence="7">
    <location>
        <begin position="1"/>
        <end position="54"/>
    </location>
</feature>
<evidence type="ECO:0000256" key="4">
    <source>
        <dbReference type="ARBA" id="ARBA00022692"/>
    </source>
</evidence>
<dbReference type="InterPro" id="IPR011701">
    <property type="entry name" value="MFS"/>
</dbReference>
<feature type="region of interest" description="Disordered" evidence="7">
    <location>
        <begin position="633"/>
        <end position="664"/>
    </location>
</feature>
<dbReference type="FunFam" id="1.20.1250.20:FF:000171">
    <property type="entry name" value="MFS general substrate transporter"/>
    <property type="match status" value="1"/>
</dbReference>
<evidence type="ECO:0000256" key="8">
    <source>
        <dbReference type="SAM" id="Phobius"/>
    </source>
</evidence>
<dbReference type="PANTHER" id="PTHR39394">
    <property type="entry name" value="YALI0E31793P"/>
    <property type="match status" value="1"/>
</dbReference>
<comment type="similarity">
    <text evidence="2">Belongs to the major facilitator superfamily.</text>
</comment>
<feature type="transmembrane region" description="Helical" evidence="8">
    <location>
        <begin position="191"/>
        <end position="217"/>
    </location>
</feature>
<dbReference type="SUPFAM" id="SSF103473">
    <property type="entry name" value="MFS general substrate transporter"/>
    <property type="match status" value="1"/>
</dbReference>
<dbReference type="Proteomes" id="UP001287286">
    <property type="component" value="Unassembled WGS sequence"/>
</dbReference>
<dbReference type="CDD" id="cd17316">
    <property type="entry name" value="MFS_SV2_like"/>
    <property type="match status" value="1"/>
</dbReference>
<dbReference type="Proteomes" id="UP000245956">
    <property type="component" value="Unassembled WGS sequence"/>
</dbReference>